<evidence type="ECO:0000313" key="1">
    <source>
        <dbReference type="EMBL" id="AIQ87979.1"/>
    </source>
</evidence>
<organism evidence="1 2">
    <name type="scientific">Methylobacterium oryzae CBMB20</name>
    <dbReference type="NCBI Taxonomy" id="693986"/>
    <lineage>
        <taxon>Bacteria</taxon>
        <taxon>Pseudomonadati</taxon>
        <taxon>Pseudomonadota</taxon>
        <taxon>Alphaproteobacteria</taxon>
        <taxon>Hyphomicrobiales</taxon>
        <taxon>Methylobacteriaceae</taxon>
        <taxon>Methylobacterium</taxon>
    </lineage>
</organism>
<protein>
    <submittedName>
        <fullName evidence="1">Protein of unassigned function</fullName>
    </submittedName>
</protein>
<dbReference type="GeneID" id="96605221"/>
<gene>
    <name evidence="1" type="ORF">MOC_0224</name>
</gene>
<evidence type="ECO:0000313" key="2">
    <source>
        <dbReference type="Proteomes" id="UP000029492"/>
    </source>
</evidence>
<accession>A0A089Q050</accession>
<keyword evidence="2" id="KW-1185">Reference proteome</keyword>
<dbReference type="AlphaFoldDB" id="A0A089Q050"/>
<sequence length="69" mass="7691">MAYKITFRKGKRESFTKLWPCDLEAATAYALAQLPIQHREKGATSVSVICERTGDVVFSSTEQPETEPA</sequence>
<dbReference type="KEGG" id="mor:MOC_0224"/>
<dbReference type="HOGENOM" id="CLU_2771171_0_0_5"/>
<dbReference type="Proteomes" id="UP000029492">
    <property type="component" value="Chromosome"/>
</dbReference>
<dbReference type="EMBL" id="CP003811">
    <property type="protein sequence ID" value="AIQ87979.1"/>
    <property type="molecule type" value="Genomic_DNA"/>
</dbReference>
<name>A0A089Q050_9HYPH</name>
<dbReference type="RefSeq" id="WP_043755118.1">
    <property type="nucleotide sequence ID" value="NZ_CP003811.1"/>
</dbReference>
<dbReference type="eggNOG" id="ENOG5031TDB">
    <property type="taxonomic scope" value="Bacteria"/>
</dbReference>
<proteinExistence type="predicted"/>
<reference evidence="1 2" key="1">
    <citation type="journal article" date="2014" name="PLoS ONE">
        <title>Genome Information of Methylobacterium oryzae, a Plant-Probiotic Methylotroph in the Phyllosphere.</title>
        <authorList>
            <person name="Kwak M.J."/>
            <person name="Jeong H."/>
            <person name="Madhaiyan M."/>
            <person name="Lee Y."/>
            <person name="Sa T.M."/>
            <person name="Oh T.K."/>
            <person name="Kim J.F."/>
        </authorList>
    </citation>
    <scope>NUCLEOTIDE SEQUENCE [LARGE SCALE GENOMIC DNA]</scope>
    <source>
        <strain evidence="1 2">CBMB20</strain>
    </source>
</reference>